<name>A0A7X3K2M4_9HYPH</name>
<keyword evidence="8" id="KW-1003">Cell membrane</keyword>
<dbReference type="Pfam" id="PF00346">
    <property type="entry name" value="Complex1_49kDa"/>
    <property type="match status" value="1"/>
</dbReference>
<evidence type="ECO:0000256" key="4">
    <source>
        <dbReference type="ARBA" id="ARBA00022719"/>
    </source>
</evidence>
<dbReference type="EC" id="7.1.1.-" evidence="8"/>
<keyword evidence="8" id="KW-0472">Membrane</keyword>
<dbReference type="InterPro" id="IPR001135">
    <property type="entry name" value="NADH_Q_OxRdtase_suD"/>
</dbReference>
<evidence type="ECO:0000256" key="2">
    <source>
        <dbReference type="ARBA" id="ARBA00005769"/>
    </source>
</evidence>
<keyword evidence="7 8" id="KW-0830">Ubiquinone</keyword>
<comment type="catalytic activity">
    <reaction evidence="8">
        <text>a quinone + NADH + 5 H(+)(in) = a quinol + NAD(+) + 4 H(+)(out)</text>
        <dbReference type="Rhea" id="RHEA:57888"/>
        <dbReference type="ChEBI" id="CHEBI:15378"/>
        <dbReference type="ChEBI" id="CHEBI:24646"/>
        <dbReference type="ChEBI" id="CHEBI:57540"/>
        <dbReference type="ChEBI" id="CHEBI:57945"/>
        <dbReference type="ChEBI" id="CHEBI:132124"/>
    </reaction>
</comment>
<dbReference type="GO" id="GO:0005886">
    <property type="term" value="C:plasma membrane"/>
    <property type="evidence" value="ECO:0007669"/>
    <property type="project" value="UniProtKB-SubCell"/>
</dbReference>
<evidence type="ECO:0000256" key="8">
    <source>
        <dbReference type="HAMAP-Rule" id="MF_01358"/>
    </source>
</evidence>
<proteinExistence type="inferred from homology"/>
<dbReference type="GO" id="GO:0050136">
    <property type="term" value="F:NADH dehydrogenase (quinone) (non-electrogenic) activity"/>
    <property type="evidence" value="ECO:0007669"/>
    <property type="project" value="UniProtKB-UniRule"/>
</dbReference>
<evidence type="ECO:0000256" key="3">
    <source>
        <dbReference type="ARBA" id="ARBA00022448"/>
    </source>
</evidence>
<accession>A0A7X3K2M4</accession>
<dbReference type="EMBL" id="WQRF01000001">
    <property type="protein sequence ID" value="MVS98063.1"/>
    <property type="molecule type" value="Genomic_DNA"/>
</dbReference>
<keyword evidence="5 8" id="KW-1278">Translocase</keyword>
<dbReference type="GO" id="GO:0048038">
    <property type="term" value="F:quinone binding"/>
    <property type="evidence" value="ECO:0007669"/>
    <property type="project" value="UniProtKB-KW"/>
</dbReference>
<comment type="caution">
    <text evidence="11">The sequence shown here is derived from an EMBL/GenBank/DDBJ whole genome shotgun (WGS) entry which is preliminary data.</text>
</comment>
<dbReference type="InterPro" id="IPR029014">
    <property type="entry name" value="NiFe-Hase_large"/>
</dbReference>
<keyword evidence="12" id="KW-1185">Reference proteome</keyword>
<comment type="similarity">
    <text evidence="2 8 9">Belongs to the complex I 49 kDa subunit family.</text>
</comment>
<dbReference type="Proteomes" id="UP000438106">
    <property type="component" value="Unassembled WGS sequence"/>
</dbReference>
<protein>
    <recommendedName>
        <fullName evidence="8">NADH-quinone oxidoreductase subunit D</fullName>
        <ecNumber evidence="8">7.1.1.-</ecNumber>
    </recommendedName>
    <alternativeName>
        <fullName evidence="8">NADH dehydrogenase I subunit D</fullName>
    </alternativeName>
    <alternativeName>
        <fullName evidence="8">NDH-1 subunit D</fullName>
    </alternativeName>
</protein>
<keyword evidence="4 8" id="KW-0874">Quinone</keyword>
<dbReference type="RefSeq" id="WP_116590448.1">
    <property type="nucleotide sequence ID" value="NZ_JAVKFR010000020.1"/>
</dbReference>
<evidence type="ECO:0000256" key="5">
    <source>
        <dbReference type="ARBA" id="ARBA00022967"/>
    </source>
</evidence>
<evidence type="ECO:0000313" key="12">
    <source>
        <dbReference type="Proteomes" id="UP000438106"/>
    </source>
</evidence>
<keyword evidence="3 8" id="KW-0813">Transport</keyword>
<dbReference type="NCBIfam" id="NF004739">
    <property type="entry name" value="PRK06075.1"/>
    <property type="match status" value="1"/>
</dbReference>
<feature type="domain" description="NADH-quinone oxidoreductase subunit D" evidence="10">
    <location>
        <begin position="122"/>
        <end position="396"/>
    </location>
</feature>
<gene>
    <name evidence="8" type="primary">nuoD</name>
    <name evidence="11" type="ORF">GO014_03380</name>
</gene>
<evidence type="ECO:0000256" key="1">
    <source>
        <dbReference type="ARBA" id="ARBA00002378"/>
    </source>
</evidence>
<dbReference type="InterPro" id="IPR022885">
    <property type="entry name" value="NDH1_su_D/H"/>
</dbReference>
<reference evidence="11 12" key="1">
    <citation type="submission" date="2019-12" db="EMBL/GenBank/DDBJ databases">
        <title>Devosia maris sp. nov., isolated from the deep seawater.</title>
        <authorList>
            <person name="Liu Y."/>
        </authorList>
    </citation>
    <scope>NUCLEOTIDE SEQUENCE [LARGE SCALE GENOMIC DNA]</scope>
    <source>
        <strain evidence="11 12">L53-10-65</strain>
    </source>
</reference>
<evidence type="ECO:0000313" key="11">
    <source>
        <dbReference type="EMBL" id="MVS98063.1"/>
    </source>
</evidence>
<dbReference type="PROSITE" id="PS00535">
    <property type="entry name" value="COMPLEX1_49K"/>
    <property type="match status" value="1"/>
</dbReference>
<dbReference type="PANTHER" id="PTHR11993:SF10">
    <property type="entry name" value="NADH DEHYDROGENASE [UBIQUINONE] IRON-SULFUR PROTEIN 2, MITOCHONDRIAL"/>
    <property type="match status" value="1"/>
</dbReference>
<dbReference type="InterPro" id="IPR014029">
    <property type="entry name" value="NADH_UbQ_OxRdtase_49kDa_CS"/>
</dbReference>
<dbReference type="FunFam" id="1.10.645.10:FF:000005">
    <property type="entry name" value="NADH-quinone oxidoreductase subunit D"/>
    <property type="match status" value="1"/>
</dbReference>
<organism evidence="11 12">
    <name type="scientific">Devosia marina</name>
    <dbReference type="NCBI Taxonomy" id="2683198"/>
    <lineage>
        <taxon>Bacteria</taxon>
        <taxon>Pseudomonadati</taxon>
        <taxon>Pseudomonadota</taxon>
        <taxon>Alphaproteobacteria</taxon>
        <taxon>Hyphomicrobiales</taxon>
        <taxon>Devosiaceae</taxon>
        <taxon>Devosia</taxon>
    </lineage>
</organism>
<keyword evidence="6 8" id="KW-0520">NAD</keyword>
<comment type="function">
    <text evidence="1 8">NDH-1 shuttles electrons from NADH, via FMN and iron-sulfur (Fe-S) centers, to quinones in the respiratory chain. The immediate electron acceptor for the enzyme in this species is believed to be ubiquinone. Couples the redox reaction to proton translocation (for every two electrons transferred, four hydrogen ions are translocated across the cytoplasmic membrane), and thus conserves the redox energy in a proton gradient.</text>
</comment>
<comment type="subunit">
    <text evidence="8">NDH-1 is composed of 14 different subunits. Subunits NuoB, C, D, E, F, and G constitute the peripheral sector of the complex.</text>
</comment>
<evidence type="ECO:0000256" key="7">
    <source>
        <dbReference type="ARBA" id="ARBA00023075"/>
    </source>
</evidence>
<dbReference type="AlphaFoldDB" id="A0A7X3K2M4"/>
<evidence type="ECO:0000259" key="10">
    <source>
        <dbReference type="Pfam" id="PF00346"/>
    </source>
</evidence>
<dbReference type="GO" id="GO:0051287">
    <property type="term" value="F:NAD binding"/>
    <property type="evidence" value="ECO:0007669"/>
    <property type="project" value="InterPro"/>
</dbReference>
<comment type="subcellular location">
    <subcellularLocation>
        <location evidence="8">Cell membrane</location>
        <topology evidence="8">Peripheral membrane protein</topology>
        <orientation evidence="8">Cytoplasmic side</orientation>
    </subcellularLocation>
</comment>
<dbReference type="SUPFAM" id="SSF56762">
    <property type="entry name" value="HydB/Nqo4-like"/>
    <property type="match status" value="1"/>
</dbReference>
<sequence length="396" mass="44504">MSEVDVRNFTLNFGPVHPSAHGVLRMILELDGELVERVDPHVGLLHRGTEKLIEYKTYLQAVPYFDRLDYVAPMNQEHAFALAVERMLELEVPRRGQLIRVLYAEIGRLLAHLMNVTTQAMDIGALTPPLWGFEQREKLMVFYERASGARMHAAYFRPGGVHQDLPQALIDDIAVFCDEFPAALKDIDTLLTGNRIFKQRNVDIGVVPLEEAWGRGFSGVMVRASGAAWDLRKSQPYDAYAEMEFDIPVGSNGDCYDRYLIRMEEMRQANEIMRQCVKKLNAPDGKGPVSSTDGKVVPPSRGEMKQSMEALIHHFKLYTEGFKVPAGEIYAAVEAPKGEFGVYLVSDGTNKPYRCHIRAPGFAHLSAMDYLCRKHMLADVTAILGSIDIVFGEVDR</sequence>
<dbReference type="HAMAP" id="MF_01358">
    <property type="entry name" value="NDH1_NuoD"/>
    <property type="match status" value="1"/>
</dbReference>
<evidence type="ECO:0000256" key="9">
    <source>
        <dbReference type="RuleBase" id="RU003685"/>
    </source>
</evidence>
<dbReference type="PANTHER" id="PTHR11993">
    <property type="entry name" value="NADH-UBIQUINONE OXIDOREDUCTASE 49 KDA SUBUNIT"/>
    <property type="match status" value="1"/>
</dbReference>
<dbReference type="Gene3D" id="1.10.645.10">
    <property type="entry name" value="Cytochrome-c3 Hydrogenase, chain B"/>
    <property type="match status" value="1"/>
</dbReference>
<keyword evidence="11" id="KW-0560">Oxidoreductase</keyword>
<dbReference type="NCBIfam" id="TIGR01962">
    <property type="entry name" value="NuoD"/>
    <property type="match status" value="1"/>
</dbReference>
<evidence type="ECO:0000256" key="6">
    <source>
        <dbReference type="ARBA" id="ARBA00023027"/>
    </source>
</evidence>